<feature type="transmembrane region" description="Helical" evidence="1">
    <location>
        <begin position="81"/>
        <end position="104"/>
    </location>
</feature>
<dbReference type="EMBL" id="JAHUTJ010041507">
    <property type="protein sequence ID" value="MED6280251.1"/>
    <property type="molecule type" value="Genomic_DNA"/>
</dbReference>
<name>A0ABU7DYY3_9TELE</name>
<feature type="transmembrane region" description="Helical" evidence="1">
    <location>
        <begin position="41"/>
        <end position="60"/>
    </location>
</feature>
<keyword evidence="1" id="KW-1133">Transmembrane helix</keyword>
<keyword evidence="1" id="KW-0472">Membrane</keyword>
<feature type="transmembrane region" description="Helical" evidence="1">
    <location>
        <begin position="7"/>
        <end position="26"/>
    </location>
</feature>
<evidence type="ECO:0000313" key="3">
    <source>
        <dbReference type="Proteomes" id="UP001352852"/>
    </source>
</evidence>
<keyword evidence="1" id="KW-0812">Transmembrane</keyword>
<organism evidence="2 3">
    <name type="scientific">Characodon lateralis</name>
    <dbReference type="NCBI Taxonomy" id="208331"/>
    <lineage>
        <taxon>Eukaryota</taxon>
        <taxon>Metazoa</taxon>
        <taxon>Chordata</taxon>
        <taxon>Craniata</taxon>
        <taxon>Vertebrata</taxon>
        <taxon>Euteleostomi</taxon>
        <taxon>Actinopterygii</taxon>
        <taxon>Neopterygii</taxon>
        <taxon>Teleostei</taxon>
        <taxon>Neoteleostei</taxon>
        <taxon>Acanthomorphata</taxon>
        <taxon>Ovalentaria</taxon>
        <taxon>Atherinomorphae</taxon>
        <taxon>Cyprinodontiformes</taxon>
        <taxon>Goodeidae</taxon>
        <taxon>Characodon</taxon>
    </lineage>
</organism>
<dbReference type="Proteomes" id="UP001352852">
    <property type="component" value="Unassembled WGS sequence"/>
</dbReference>
<reference evidence="2 3" key="1">
    <citation type="submission" date="2021-06" db="EMBL/GenBank/DDBJ databases">
        <authorList>
            <person name="Palmer J.M."/>
        </authorList>
    </citation>
    <scope>NUCLEOTIDE SEQUENCE [LARGE SCALE GENOMIC DNA]</scope>
    <source>
        <strain evidence="2 3">CL_MEX2019</strain>
        <tissue evidence="2">Muscle</tissue>
    </source>
</reference>
<comment type="caution">
    <text evidence="2">The sequence shown here is derived from an EMBL/GenBank/DDBJ whole genome shotgun (WGS) entry which is preliminary data.</text>
</comment>
<protein>
    <recommendedName>
        <fullName evidence="4">NADH dehydrogenase subunit 6</fullName>
    </recommendedName>
</protein>
<evidence type="ECO:0008006" key="4">
    <source>
        <dbReference type="Google" id="ProtNLM"/>
    </source>
</evidence>
<gene>
    <name evidence="2" type="ORF">CHARACLAT_008788</name>
</gene>
<evidence type="ECO:0000313" key="2">
    <source>
        <dbReference type="EMBL" id="MED6280251.1"/>
    </source>
</evidence>
<evidence type="ECO:0000256" key="1">
    <source>
        <dbReference type="SAM" id="Phobius"/>
    </source>
</evidence>
<proteinExistence type="predicted"/>
<sequence>MCDCDCVCLFFVSGWVLDCSLSWISLGPPIKCGSFFSPPHYLPAGVLVVFGVQGWVLWCVPGDSRWLLARAWTPRRCQASAWGVICPGVLGLWVHGWICLAGPVGSSLQLPGASAL</sequence>
<accession>A0ABU7DYY3</accession>
<keyword evidence="3" id="KW-1185">Reference proteome</keyword>